<dbReference type="InterPro" id="IPR011650">
    <property type="entry name" value="Peptidase_M20_dimer"/>
</dbReference>
<evidence type="ECO:0000313" key="4">
    <source>
        <dbReference type="EMBL" id="TXL71066.1"/>
    </source>
</evidence>
<feature type="domain" description="Peptidase M20 dimerisation" evidence="3">
    <location>
        <begin position="185"/>
        <end position="288"/>
    </location>
</feature>
<dbReference type="PANTHER" id="PTHR43808">
    <property type="entry name" value="ACETYLORNITHINE DEACETYLASE"/>
    <property type="match status" value="1"/>
</dbReference>
<reference evidence="4 5" key="1">
    <citation type="submission" date="2019-06" db="EMBL/GenBank/DDBJ databases">
        <title>New taxonomy in bacterial strain CC-CFT640, isolated from vineyard.</title>
        <authorList>
            <person name="Lin S.-Y."/>
            <person name="Tsai C.-F."/>
            <person name="Young C.-C."/>
        </authorList>
    </citation>
    <scope>NUCLEOTIDE SEQUENCE [LARGE SCALE GENOMIC DNA]</scope>
    <source>
        <strain evidence="4 5">CC-CFT640</strain>
    </source>
</reference>
<dbReference type="InterPro" id="IPR002933">
    <property type="entry name" value="Peptidase_M20"/>
</dbReference>
<sequence>MPAEPAAVAAVPFDSIIDLASRLVSIPSRAGIDAVEPILDAASGWLEQQGLAPARLRDAQGRPVALLVRLDGRAPGPAICLNACLDTAPFGDESRWRTSPSAGLVADGKLWGRGAADSKMGVSILAHVARFLTTSAALSRGTVYVLFDADEHTGAFGGVKAFLAQAVPRPLGAALGYPGDDALVIGSRGFLRVKVHVAGQAGHSGAVADRGMNAISKAAALISAIDAQPPPRGSENLFTFGPCATVTRIEGGEGFSQIPDRVVCNIDIRLTPGFDHDAAQAWLDAIIAGIDARLPAPAPTRIEPIDHWPPYAVAADHPLVAAFLHASRHCFGRDLPALVCGPSNIGNYLAAHGVPTVCAPGVAYANIHGTDECADLSTVPSVYSMYCAAVLDFLHRG</sequence>
<keyword evidence="2" id="KW-0378">Hydrolase</keyword>
<protein>
    <submittedName>
        <fullName evidence="4">M20 family metallopeptidase</fullName>
    </submittedName>
</protein>
<comment type="caution">
    <text evidence="4">The sequence shown here is derived from an EMBL/GenBank/DDBJ whole genome shotgun (WGS) entry which is preliminary data.</text>
</comment>
<dbReference type="AlphaFoldDB" id="A0A5C8PBJ4"/>
<dbReference type="InterPro" id="IPR050072">
    <property type="entry name" value="Peptidase_M20A"/>
</dbReference>
<evidence type="ECO:0000313" key="5">
    <source>
        <dbReference type="Proteomes" id="UP000321638"/>
    </source>
</evidence>
<dbReference type="Gene3D" id="3.30.70.360">
    <property type="match status" value="1"/>
</dbReference>
<gene>
    <name evidence="4" type="ORF">FHP25_31840</name>
</gene>
<dbReference type="EMBL" id="VDUZ01000049">
    <property type="protein sequence ID" value="TXL71066.1"/>
    <property type="molecule type" value="Genomic_DNA"/>
</dbReference>
<accession>A0A5C8PBJ4</accession>
<dbReference type="InterPro" id="IPR036264">
    <property type="entry name" value="Bact_exopeptidase_dim_dom"/>
</dbReference>
<dbReference type="GO" id="GO:0046872">
    <property type="term" value="F:metal ion binding"/>
    <property type="evidence" value="ECO:0007669"/>
    <property type="project" value="UniProtKB-KW"/>
</dbReference>
<dbReference type="Gene3D" id="3.40.630.10">
    <property type="entry name" value="Zn peptidases"/>
    <property type="match status" value="2"/>
</dbReference>
<dbReference type="SUPFAM" id="SSF55031">
    <property type="entry name" value="Bacterial exopeptidase dimerisation domain"/>
    <property type="match status" value="1"/>
</dbReference>
<evidence type="ECO:0000259" key="3">
    <source>
        <dbReference type="Pfam" id="PF07687"/>
    </source>
</evidence>
<dbReference type="Pfam" id="PF01546">
    <property type="entry name" value="Peptidase_M20"/>
    <property type="match status" value="1"/>
</dbReference>
<dbReference type="OrthoDB" id="9776600at2"/>
<evidence type="ECO:0000256" key="1">
    <source>
        <dbReference type="ARBA" id="ARBA00022723"/>
    </source>
</evidence>
<keyword evidence="1" id="KW-0479">Metal-binding</keyword>
<dbReference type="PANTHER" id="PTHR43808:SF3">
    <property type="entry name" value="ACETYLORNITHINE DEACETYLASE"/>
    <property type="match status" value="1"/>
</dbReference>
<dbReference type="RefSeq" id="WP_147851046.1">
    <property type="nucleotide sequence ID" value="NZ_VDUZ01000049.1"/>
</dbReference>
<evidence type="ECO:0000256" key="2">
    <source>
        <dbReference type="ARBA" id="ARBA00022801"/>
    </source>
</evidence>
<dbReference type="SUPFAM" id="SSF53187">
    <property type="entry name" value="Zn-dependent exopeptidases"/>
    <property type="match status" value="1"/>
</dbReference>
<organism evidence="4 5">
    <name type="scientific">Vineibacter terrae</name>
    <dbReference type="NCBI Taxonomy" id="2586908"/>
    <lineage>
        <taxon>Bacteria</taxon>
        <taxon>Pseudomonadati</taxon>
        <taxon>Pseudomonadota</taxon>
        <taxon>Alphaproteobacteria</taxon>
        <taxon>Hyphomicrobiales</taxon>
        <taxon>Vineibacter</taxon>
    </lineage>
</organism>
<dbReference type="Proteomes" id="UP000321638">
    <property type="component" value="Unassembled WGS sequence"/>
</dbReference>
<name>A0A5C8PBJ4_9HYPH</name>
<dbReference type="GO" id="GO:0016787">
    <property type="term" value="F:hydrolase activity"/>
    <property type="evidence" value="ECO:0007669"/>
    <property type="project" value="UniProtKB-KW"/>
</dbReference>
<keyword evidence="5" id="KW-1185">Reference proteome</keyword>
<proteinExistence type="predicted"/>
<dbReference type="Pfam" id="PF07687">
    <property type="entry name" value="M20_dimer"/>
    <property type="match status" value="1"/>
</dbReference>